<dbReference type="InterPro" id="IPR005913">
    <property type="entry name" value="dTDP_dehydrorham_reduct"/>
</dbReference>
<dbReference type="EMBL" id="CAHIKZ030003603">
    <property type="protein sequence ID" value="CAE1302108.1"/>
    <property type="molecule type" value="Genomic_DNA"/>
</dbReference>
<dbReference type="CDD" id="cd05254">
    <property type="entry name" value="dTDP_HR_like_SDR_e"/>
    <property type="match status" value="1"/>
</dbReference>
<evidence type="ECO:0000259" key="9">
    <source>
        <dbReference type="Pfam" id="PF16363"/>
    </source>
</evidence>
<dbReference type="Pfam" id="PF16363">
    <property type="entry name" value="GDP_Man_Dehyd"/>
    <property type="match status" value="1"/>
</dbReference>
<sequence>MIAKALDGEALPIYGKGDQVRDWLYVEDHVRALQAVFERGEPGRTYNVGGHNERQNIEVVKTLCAILDELRPRADGKPYAAQMTEVADRPGHDSAMRSTPAASAPNWAGPRPRRSRPAFARRRPSGAAWRHDGGYPPCAILVTGAGGQLGTELQRCARRRAEIVAIDHDTLDLRDTTAIAAMVASRPFAAVINGAAYTAVDKAESDVVTARAVNAMAPAAFGEACAKAGIPLVQVDRLCVRRRQARRVEVNDPVTPLGVYGASKLGGELAVRTSGARHAIVRTAPGRVRAWPQLHQDDAAPGGKPRHAVGSCRPAWLADQRCRPANALMTIALRLIEDEAAPTGTFHFSNAGAISWADFATEIFRQSDARGGPSAAVVPIPSSDYPTPAARPANSLLSHSAIHAAYDIAPRDWQMALSDILDELIGATK</sequence>
<dbReference type="GO" id="GO:0006556">
    <property type="term" value="P:S-adenosylmethionine biosynthetic process"/>
    <property type="evidence" value="ECO:0007669"/>
    <property type="project" value="UniProtKB-UniPathway"/>
</dbReference>
<comment type="pathway">
    <text evidence="1">Amino-acid biosynthesis; S-adenosyl-L-methionine biosynthesis; S-adenosyl-L-methionine from L-methionine: step 1/1.</text>
</comment>
<accession>A0A812DJG9</accession>
<dbReference type="SUPFAM" id="SSF51735">
    <property type="entry name" value="NAD(P)-binding Rossmann-fold domains"/>
    <property type="match status" value="2"/>
</dbReference>
<dbReference type="InterPro" id="IPR036291">
    <property type="entry name" value="NAD(P)-bd_dom_sf"/>
</dbReference>
<dbReference type="UniPathway" id="UPA00315">
    <property type="reaction ID" value="UER00080"/>
</dbReference>
<comment type="function">
    <text evidence="5">Regulatory subunit of S-adenosylmethionine synthetase 2, an enzyme that catalyzes the formation of S-adenosylmethionine from methionine and ATP. Regulates MAT2A catalytic activity by changing its kinetic properties, increasing its affinity for L-methionine. Can bind NADP (in vitro).</text>
</comment>
<comment type="subunit">
    <text evidence="6">Heterotrimer; composed of a catalytic MAT2A homodimer that binds one regulatory MAT2B chain. Heterohexamer; composed of a central, catalytic MAT2A homotetramer flanked on either side by a regulatory MAT2B chain. NADP binding increases the affinity for MAT2A.</text>
</comment>
<feature type="domain" description="RmlD-like substrate binding" evidence="8">
    <location>
        <begin position="324"/>
        <end position="424"/>
    </location>
</feature>
<protein>
    <recommendedName>
        <fullName evidence="3">Methionine adenosyltransferase 2 subunit beta</fullName>
    </recommendedName>
    <alternativeName>
        <fullName evidence="4">Methionine adenosyltransferase II beta</fullName>
    </alternativeName>
</protein>
<comment type="caution">
    <text evidence="10">The sequence shown here is derived from an EMBL/GenBank/DDBJ whole genome shotgun (WGS) entry which is preliminary data.</text>
</comment>
<dbReference type="OrthoDB" id="6235964at2759"/>
<dbReference type="AlphaFoldDB" id="A0A812DJG9"/>
<evidence type="ECO:0000256" key="2">
    <source>
        <dbReference type="ARBA" id="ARBA00008656"/>
    </source>
</evidence>
<dbReference type="Gene3D" id="3.90.25.10">
    <property type="entry name" value="UDP-galactose 4-epimerase, domain 1"/>
    <property type="match status" value="2"/>
</dbReference>
<evidence type="ECO:0000256" key="4">
    <source>
        <dbReference type="ARBA" id="ARBA00029977"/>
    </source>
</evidence>
<reference evidence="10" key="1">
    <citation type="submission" date="2021-01" db="EMBL/GenBank/DDBJ databases">
        <authorList>
            <person name="Li R."/>
            <person name="Bekaert M."/>
        </authorList>
    </citation>
    <scope>NUCLEOTIDE SEQUENCE</scope>
    <source>
        <strain evidence="10">Farmed</strain>
    </source>
</reference>
<evidence type="ECO:0000256" key="6">
    <source>
        <dbReference type="ARBA" id="ARBA00046786"/>
    </source>
</evidence>
<feature type="domain" description="NAD(P)-binding" evidence="9">
    <location>
        <begin position="1"/>
        <end position="98"/>
    </location>
</feature>
<dbReference type="GO" id="GO:0016491">
    <property type="term" value="F:oxidoreductase activity"/>
    <property type="evidence" value="ECO:0007669"/>
    <property type="project" value="UniProtKB-KW"/>
</dbReference>
<comment type="similarity">
    <text evidence="2">Belongs to the dTDP-4-dehydrorhamnose reductase family. MAT2B subfamily.</text>
</comment>
<evidence type="ECO:0000313" key="11">
    <source>
        <dbReference type="Proteomes" id="UP000597762"/>
    </source>
</evidence>
<dbReference type="Proteomes" id="UP000597762">
    <property type="component" value="Unassembled WGS sequence"/>
</dbReference>
<name>A0A812DJG9_ACAPH</name>
<evidence type="ECO:0000256" key="7">
    <source>
        <dbReference type="SAM" id="MobiDB-lite"/>
    </source>
</evidence>
<dbReference type="PANTHER" id="PTHR10491">
    <property type="entry name" value="DTDP-4-DEHYDRORHAMNOSE REDUCTASE"/>
    <property type="match status" value="1"/>
</dbReference>
<keyword evidence="11" id="KW-1185">Reference proteome</keyword>
<evidence type="ECO:0000256" key="1">
    <source>
        <dbReference type="ARBA" id="ARBA00005224"/>
    </source>
</evidence>
<evidence type="ECO:0000259" key="8">
    <source>
        <dbReference type="Pfam" id="PF04321"/>
    </source>
</evidence>
<feature type="domain" description="RmlD-like substrate binding" evidence="8">
    <location>
        <begin position="140"/>
        <end position="284"/>
    </location>
</feature>
<dbReference type="InterPro" id="IPR016040">
    <property type="entry name" value="NAD(P)-bd_dom"/>
</dbReference>
<dbReference type="PANTHER" id="PTHR10491:SF4">
    <property type="entry name" value="METHIONINE ADENOSYLTRANSFERASE 2 SUBUNIT BETA"/>
    <property type="match status" value="1"/>
</dbReference>
<evidence type="ECO:0000256" key="5">
    <source>
        <dbReference type="ARBA" id="ARBA00045998"/>
    </source>
</evidence>
<keyword evidence="10" id="KW-0560">Oxidoreductase</keyword>
<proteinExistence type="inferred from homology"/>
<evidence type="ECO:0000256" key="3">
    <source>
        <dbReference type="ARBA" id="ARBA00021596"/>
    </source>
</evidence>
<dbReference type="Pfam" id="PF04321">
    <property type="entry name" value="RmlD_sub_bind"/>
    <property type="match status" value="2"/>
</dbReference>
<gene>
    <name evidence="10" type="ORF">SPHA_54798</name>
</gene>
<organism evidence="10 11">
    <name type="scientific">Acanthosepion pharaonis</name>
    <name type="common">Pharaoh cuttlefish</name>
    <name type="synonym">Sepia pharaonis</name>
    <dbReference type="NCBI Taxonomy" id="158019"/>
    <lineage>
        <taxon>Eukaryota</taxon>
        <taxon>Metazoa</taxon>
        <taxon>Spiralia</taxon>
        <taxon>Lophotrochozoa</taxon>
        <taxon>Mollusca</taxon>
        <taxon>Cephalopoda</taxon>
        <taxon>Coleoidea</taxon>
        <taxon>Decapodiformes</taxon>
        <taxon>Sepiida</taxon>
        <taxon>Sepiina</taxon>
        <taxon>Sepiidae</taxon>
        <taxon>Acanthosepion</taxon>
    </lineage>
</organism>
<feature type="region of interest" description="Disordered" evidence="7">
    <location>
        <begin position="88"/>
        <end position="130"/>
    </location>
</feature>
<dbReference type="Gene3D" id="3.40.50.720">
    <property type="entry name" value="NAD(P)-binding Rossmann-like Domain"/>
    <property type="match status" value="2"/>
</dbReference>
<dbReference type="InterPro" id="IPR029903">
    <property type="entry name" value="RmlD-like-bd"/>
</dbReference>
<evidence type="ECO:0000313" key="10">
    <source>
        <dbReference type="EMBL" id="CAE1302108.1"/>
    </source>
</evidence>
<feature type="compositionally biased region" description="Basic residues" evidence="7">
    <location>
        <begin position="111"/>
        <end position="124"/>
    </location>
</feature>